<reference evidence="1 2" key="1">
    <citation type="journal article" date="2013" name="Mar. Genomics">
        <title>Expression of sulfatases in Rhodopirellula baltica and the diversity of sulfatases in the genus Rhodopirellula.</title>
        <authorList>
            <person name="Wegner C.E."/>
            <person name="Richter-Heitmann T."/>
            <person name="Klindworth A."/>
            <person name="Klockow C."/>
            <person name="Richter M."/>
            <person name="Achstetter T."/>
            <person name="Glockner F.O."/>
            <person name="Harder J."/>
        </authorList>
    </citation>
    <scope>NUCLEOTIDE SEQUENCE [LARGE SCALE GENOMIC DNA]</scope>
    <source>
        <strain evidence="1 2">SWK14</strain>
    </source>
</reference>
<dbReference type="RefSeq" id="WP_007339260.1">
    <property type="nucleotide sequence ID" value="NZ_AMWG01000121.1"/>
</dbReference>
<organism evidence="1 2">
    <name type="scientific">Rhodopirellula baltica SWK14</name>
    <dbReference type="NCBI Taxonomy" id="993516"/>
    <lineage>
        <taxon>Bacteria</taxon>
        <taxon>Pseudomonadati</taxon>
        <taxon>Planctomycetota</taxon>
        <taxon>Planctomycetia</taxon>
        <taxon>Pirellulales</taxon>
        <taxon>Pirellulaceae</taxon>
        <taxon>Rhodopirellula</taxon>
    </lineage>
</organism>
<dbReference type="Proteomes" id="UP000010959">
    <property type="component" value="Unassembled WGS sequence"/>
</dbReference>
<dbReference type="AlphaFoldDB" id="L7CEM8"/>
<dbReference type="EMBL" id="AMWG01000121">
    <property type="protein sequence ID" value="ELP31521.1"/>
    <property type="molecule type" value="Genomic_DNA"/>
</dbReference>
<accession>L7CEM8</accession>
<evidence type="ECO:0000313" key="1">
    <source>
        <dbReference type="EMBL" id="ELP31521.1"/>
    </source>
</evidence>
<proteinExistence type="predicted"/>
<protein>
    <submittedName>
        <fullName evidence="1">Uncharacterized protein</fullName>
    </submittedName>
</protein>
<evidence type="ECO:0000313" key="2">
    <source>
        <dbReference type="Proteomes" id="UP000010959"/>
    </source>
</evidence>
<gene>
    <name evidence="1" type="ORF">RBSWK_04539</name>
</gene>
<name>L7CEM8_RHOBT</name>
<sequence>MIQASATVARLQETATVVVEIRPFDGDSIVVLDLECDSVVKTNFNAPETFTRGYGVSACSGIRYATRLAGRDRTVAVLPIAGSNLGWDAHDATAHAAMYAAWAALGFRFTPADINVDPDWVLQ</sequence>
<comment type="caution">
    <text evidence="1">The sequence shown here is derived from an EMBL/GenBank/DDBJ whole genome shotgun (WGS) entry which is preliminary data.</text>
</comment>
<dbReference type="PATRIC" id="fig|993516.3.peg.4847"/>